<keyword evidence="1" id="KW-0472">Membrane</keyword>
<feature type="transmembrane region" description="Helical" evidence="1">
    <location>
        <begin position="73"/>
        <end position="89"/>
    </location>
</feature>
<feature type="transmembrane region" description="Helical" evidence="1">
    <location>
        <begin position="17"/>
        <end position="36"/>
    </location>
</feature>
<evidence type="ECO:0000313" key="2">
    <source>
        <dbReference type="EMBL" id="MFC5495849.1"/>
    </source>
</evidence>
<comment type="caution">
    <text evidence="2">The sequence shown here is derived from an EMBL/GenBank/DDBJ whole genome shotgun (WGS) entry which is preliminary data.</text>
</comment>
<keyword evidence="1" id="KW-1133">Transmembrane helix</keyword>
<name>A0ABW0NA71_9ACTN</name>
<dbReference type="RefSeq" id="WP_345182484.1">
    <property type="nucleotide sequence ID" value="NZ_BAABFQ010000010.1"/>
</dbReference>
<reference evidence="3" key="1">
    <citation type="journal article" date="2019" name="Int. J. Syst. Evol. Microbiol.">
        <title>The Global Catalogue of Microorganisms (GCM) 10K type strain sequencing project: providing services to taxonomists for standard genome sequencing and annotation.</title>
        <authorList>
            <consortium name="The Broad Institute Genomics Platform"/>
            <consortium name="The Broad Institute Genome Sequencing Center for Infectious Disease"/>
            <person name="Wu L."/>
            <person name="Ma J."/>
        </authorList>
    </citation>
    <scope>NUCLEOTIDE SEQUENCE [LARGE SCALE GENOMIC DNA]</scope>
    <source>
        <strain evidence="3">KACC 13778</strain>
    </source>
</reference>
<dbReference type="EMBL" id="JBHSMD010000011">
    <property type="protein sequence ID" value="MFC5495849.1"/>
    <property type="molecule type" value="Genomic_DNA"/>
</dbReference>
<evidence type="ECO:0000313" key="3">
    <source>
        <dbReference type="Proteomes" id="UP001595956"/>
    </source>
</evidence>
<gene>
    <name evidence="2" type="ORF">ACFPKY_22280</name>
</gene>
<proteinExistence type="predicted"/>
<keyword evidence="3" id="KW-1185">Reference proteome</keyword>
<dbReference type="Proteomes" id="UP001595956">
    <property type="component" value="Unassembled WGS sequence"/>
</dbReference>
<organism evidence="2 3">
    <name type="scientific">Nocardioides caricicola</name>
    <dbReference type="NCBI Taxonomy" id="634770"/>
    <lineage>
        <taxon>Bacteria</taxon>
        <taxon>Bacillati</taxon>
        <taxon>Actinomycetota</taxon>
        <taxon>Actinomycetes</taxon>
        <taxon>Propionibacteriales</taxon>
        <taxon>Nocardioidaceae</taxon>
        <taxon>Nocardioides</taxon>
    </lineage>
</organism>
<accession>A0ABW0NA71</accession>
<protein>
    <submittedName>
        <fullName evidence="2">Uncharacterized protein</fullName>
    </submittedName>
</protein>
<evidence type="ECO:0000256" key="1">
    <source>
        <dbReference type="SAM" id="Phobius"/>
    </source>
</evidence>
<keyword evidence="1" id="KW-0812">Transmembrane</keyword>
<sequence>MTDDFLTESRARSLRRLLFVVLVFAVVLVLAAVPLILGGDYVRYGVLVLGLGVCLGGLGWWSRAAVAAGAPNARRLVLVTAVLTLLFSVPLIGLFYVGLLTAITGIGLLFVTLSQERQAP</sequence>
<feature type="transmembrane region" description="Helical" evidence="1">
    <location>
        <begin position="42"/>
        <end position="61"/>
    </location>
</feature>